<protein>
    <submittedName>
        <fullName evidence="5">N-acetylglutaminylglutamine synthetase</fullName>
    </submittedName>
</protein>
<dbReference type="PROSITE" id="PS50975">
    <property type="entry name" value="ATP_GRASP"/>
    <property type="match status" value="1"/>
</dbReference>
<reference evidence="6" key="1">
    <citation type="journal article" date="2019" name="Int. J. Syst. Evol. Microbiol.">
        <title>The Global Catalogue of Microorganisms (GCM) 10K type strain sequencing project: providing services to taxonomists for standard genome sequencing and annotation.</title>
        <authorList>
            <consortium name="The Broad Institute Genomics Platform"/>
            <consortium name="The Broad Institute Genome Sequencing Center for Infectious Disease"/>
            <person name="Wu L."/>
            <person name="Ma J."/>
        </authorList>
    </citation>
    <scope>NUCLEOTIDE SEQUENCE [LARGE SCALE GENOMIC DNA]</scope>
    <source>
        <strain evidence="6">CGMCC 1.16275</strain>
    </source>
</reference>
<organism evidence="5 6">
    <name type="scientific">Rhodocista pekingensis</name>
    <dbReference type="NCBI Taxonomy" id="201185"/>
    <lineage>
        <taxon>Bacteria</taxon>
        <taxon>Pseudomonadati</taxon>
        <taxon>Pseudomonadota</taxon>
        <taxon>Alphaproteobacteria</taxon>
        <taxon>Rhodospirillales</taxon>
        <taxon>Azospirillaceae</taxon>
        <taxon>Rhodocista</taxon>
    </lineage>
</organism>
<evidence type="ECO:0000313" key="5">
    <source>
        <dbReference type="EMBL" id="MFC7334563.1"/>
    </source>
</evidence>
<dbReference type="Pfam" id="PF00583">
    <property type="entry name" value="Acetyltransf_1"/>
    <property type="match status" value="1"/>
</dbReference>
<proteinExistence type="predicted"/>
<name>A0ABW2KWY1_9PROT</name>
<dbReference type="InterPro" id="IPR011761">
    <property type="entry name" value="ATP-grasp"/>
</dbReference>
<dbReference type="SUPFAM" id="SSF55729">
    <property type="entry name" value="Acyl-CoA N-acyltransferases (Nat)"/>
    <property type="match status" value="1"/>
</dbReference>
<keyword evidence="1" id="KW-0547">Nucleotide-binding</keyword>
<feature type="domain" description="N-acetyltransferase" evidence="4">
    <location>
        <begin position="127"/>
        <end position="283"/>
    </location>
</feature>
<dbReference type="InterPro" id="IPR016181">
    <property type="entry name" value="Acyl_CoA_acyltransferase"/>
</dbReference>
<dbReference type="PANTHER" id="PTHR21621">
    <property type="entry name" value="RIBOSOMAL PROTEIN S6 MODIFICATION PROTEIN"/>
    <property type="match status" value="1"/>
</dbReference>
<evidence type="ECO:0000256" key="2">
    <source>
        <dbReference type="SAM" id="MobiDB-lite"/>
    </source>
</evidence>
<gene>
    <name evidence="5" type="primary">ngg</name>
    <name evidence="5" type="ORF">ACFQPS_15450</name>
</gene>
<dbReference type="Proteomes" id="UP001596456">
    <property type="component" value="Unassembled WGS sequence"/>
</dbReference>
<accession>A0ABW2KWY1</accession>
<evidence type="ECO:0000313" key="6">
    <source>
        <dbReference type="Proteomes" id="UP001596456"/>
    </source>
</evidence>
<feature type="region of interest" description="Disordered" evidence="2">
    <location>
        <begin position="1"/>
        <end position="41"/>
    </location>
</feature>
<dbReference type="Gene3D" id="3.40.630.30">
    <property type="match status" value="1"/>
</dbReference>
<evidence type="ECO:0000259" key="3">
    <source>
        <dbReference type="PROSITE" id="PS50975"/>
    </source>
</evidence>
<comment type="caution">
    <text evidence="5">The sequence shown here is derived from an EMBL/GenBank/DDBJ whole genome shotgun (WGS) entry which is preliminary data.</text>
</comment>
<dbReference type="PROSITE" id="PS51186">
    <property type="entry name" value="GNAT"/>
    <property type="match status" value="1"/>
</dbReference>
<dbReference type="PANTHER" id="PTHR21621:SF0">
    <property type="entry name" value="BETA-CITRYLGLUTAMATE SYNTHASE B-RELATED"/>
    <property type="match status" value="1"/>
</dbReference>
<dbReference type="InterPro" id="IPR000182">
    <property type="entry name" value="GNAT_dom"/>
</dbReference>
<dbReference type="Pfam" id="PF08443">
    <property type="entry name" value="RimK"/>
    <property type="match status" value="1"/>
</dbReference>
<feature type="compositionally biased region" description="Low complexity" evidence="2">
    <location>
        <begin position="21"/>
        <end position="41"/>
    </location>
</feature>
<evidence type="ECO:0000259" key="4">
    <source>
        <dbReference type="PROSITE" id="PS51186"/>
    </source>
</evidence>
<dbReference type="InterPro" id="IPR013651">
    <property type="entry name" value="ATP-grasp_RimK-type"/>
</dbReference>
<dbReference type="Gene3D" id="3.30.470.20">
    <property type="entry name" value="ATP-grasp fold, B domain"/>
    <property type="match status" value="2"/>
</dbReference>
<dbReference type="InterPro" id="IPR017534">
    <property type="entry name" value="GNAT-acetyltransferase"/>
</dbReference>
<dbReference type="NCBIfam" id="TIGR03103">
    <property type="entry name" value="trio_acet_GNAT"/>
    <property type="match status" value="1"/>
</dbReference>
<dbReference type="EMBL" id="JBHTCM010000017">
    <property type="protein sequence ID" value="MFC7334563.1"/>
    <property type="molecule type" value="Genomic_DNA"/>
</dbReference>
<feature type="domain" description="ATP-grasp" evidence="3">
    <location>
        <begin position="354"/>
        <end position="597"/>
    </location>
</feature>
<keyword evidence="6" id="KW-1185">Reference proteome</keyword>
<keyword evidence="1" id="KW-0067">ATP-binding</keyword>
<evidence type="ECO:0000256" key="1">
    <source>
        <dbReference type="PROSITE-ProRule" id="PRU00409"/>
    </source>
</evidence>
<sequence>MSVLRMPGTDVPSPSPPSLSPAPARSAAGPAGDEAPPDATAPEAACAEAWIDCGWGRLVFAQTFTDLDRLVRCLRAEEPGKRDIALYLQDPHVALALAPQELFLDPSHTFRLDLGPGMPEERRPPGCTLRPLETPAEAEAVSRIHASRGMVAPSPDFLLAARNRQGSGDGSALLHLVALDDATGQVLGCVTGVDHRGAFGDPENGSSLWCLAVDPQAPLPGIGEGLVRGLAARFRDRGRSFMDLSVLHDNEHAIALYEKLGFRRIPAFAVKTRSPINEPLFIGPACDGEDRLNPYAGIIVREARRRGIGVEVVDAEAGYVCLTAGGRSIVCRESLSELTSAVAMSRCDDKAVTRRVLARAGLSVPAQQVAGDAGADAAFLTRHGRIVVKPARGEQGRGITVDVRDAATMVRAVEEARRQDATVLLEEFVEGQDLRIVVIGFEVVAAALRCPAEVVGNGRHSIRALIEAQSRRRAAATGGESRIPLDAETERCVAAAGLGLDDVLPEGRVLPVRKTANLHTGGTLHDVTARLHPHLAERAVAGARALDIPVVGFDFLVTAPDRPDYVVIEANERPGLANHEPQPTAERFIDLLFPATRPPPGGGMAA</sequence>
<dbReference type="SUPFAM" id="SSF56059">
    <property type="entry name" value="Glutathione synthetase ATP-binding domain-like"/>
    <property type="match status" value="1"/>
</dbReference>